<evidence type="ECO:0000313" key="2">
    <source>
        <dbReference type="EMBL" id="MRX74446.1"/>
    </source>
</evidence>
<organism evidence="2 3">
    <name type="scientific">Metabacillus lacus</name>
    <dbReference type="NCBI Taxonomy" id="1983721"/>
    <lineage>
        <taxon>Bacteria</taxon>
        <taxon>Bacillati</taxon>
        <taxon>Bacillota</taxon>
        <taxon>Bacilli</taxon>
        <taxon>Bacillales</taxon>
        <taxon>Bacillaceae</taxon>
        <taxon>Metabacillus</taxon>
    </lineage>
</organism>
<comment type="caution">
    <text evidence="2">The sequence shown here is derived from an EMBL/GenBank/DDBJ whole genome shotgun (WGS) entry which is preliminary data.</text>
</comment>
<reference evidence="2 3" key="1">
    <citation type="submission" date="2019-11" db="EMBL/GenBank/DDBJ databases">
        <title>Bacillus lacus genome.</title>
        <authorList>
            <person name="Allen C.J."/>
            <person name="Newman J.D."/>
        </authorList>
    </citation>
    <scope>NUCLEOTIDE SEQUENCE [LARGE SCALE GENOMIC DNA]</scope>
    <source>
        <strain evidence="2 3">KCTC 33946</strain>
    </source>
</reference>
<protein>
    <submittedName>
        <fullName evidence="2">Uncharacterized protein</fullName>
    </submittedName>
</protein>
<dbReference type="AlphaFoldDB" id="A0A7X2J2V0"/>
<feature type="region of interest" description="Disordered" evidence="1">
    <location>
        <begin position="1"/>
        <end position="31"/>
    </location>
</feature>
<proteinExistence type="predicted"/>
<feature type="compositionally biased region" description="Basic and acidic residues" evidence="1">
    <location>
        <begin position="1"/>
        <end position="29"/>
    </location>
</feature>
<accession>A0A7X2J2V0</accession>
<dbReference type="OrthoDB" id="2952518at2"/>
<gene>
    <name evidence="2" type="ORF">GJU40_20265</name>
</gene>
<evidence type="ECO:0000256" key="1">
    <source>
        <dbReference type="SAM" id="MobiDB-lite"/>
    </source>
</evidence>
<name>A0A7X2J2V0_9BACI</name>
<feature type="region of interest" description="Disordered" evidence="1">
    <location>
        <begin position="52"/>
        <end position="72"/>
    </location>
</feature>
<dbReference type="RefSeq" id="WP_154309895.1">
    <property type="nucleotide sequence ID" value="NZ_WKKI01000112.1"/>
</dbReference>
<dbReference type="EMBL" id="WKKI01000112">
    <property type="protein sequence ID" value="MRX74446.1"/>
    <property type="molecule type" value="Genomic_DNA"/>
</dbReference>
<sequence length="72" mass="8383">MTSKGWRLELDTKKSGRRPLSPDKHKTSRNEGCYLTFRPDWLMTSKGWRLELDKPKSGRRPLSGDKHKAAWA</sequence>
<evidence type="ECO:0000313" key="3">
    <source>
        <dbReference type="Proteomes" id="UP000448867"/>
    </source>
</evidence>
<dbReference type="Proteomes" id="UP000448867">
    <property type="component" value="Unassembled WGS sequence"/>
</dbReference>
<keyword evidence="3" id="KW-1185">Reference proteome</keyword>